<protein>
    <submittedName>
        <fullName evidence="2">DUF6456 domain-containing protein</fullName>
    </submittedName>
</protein>
<reference evidence="2" key="1">
    <citation type="submission" date="2022-06" db="EMBL/GenBank/DDBJ databases">
        <title>Devosia sp. XJ19-45 genome assembly.</title>
        <authorList>
            <person name="Li B."/>
            <person name="Cai M."/>
            <person name="Nie G."/>
            <person name="Li W."/>
        </authorList>
    </citation>
    <scope>NUCLEOTIDE SEQUENCE</scope>
    <source>
        <strain evidence="2">XJ19-45</strain>
    </source>
</reference>
<sequence length="159" mass="17124">MSGEAALVPDAIARLAGGNPSEAFLAPHHLEAASRVTRLFERAHLRQRVTMSYDPARIGRSRGGAQGDLSDTSVDARKKLSAVAKAMSPDCWGVLSDVCLFDKGLQVIEVERCWPRRSAKLVLRIGLDQVASQMGLGELAVGQGGAASRSWLPERLPMF</sequence>
<dbReference type="EMBL" id="JAMWDU010000004">
    <property type="protein sequence ID" value="MCP8887892.1"/>
    <property type="molecule type" value="Genomic_DNA"/>
</dbReference>
<proteinExistence type="predicted"/>
<keyword evidence="3" id="KW-1185">Reference proteome</keyword>
<evidence type="ECO:0000313" key="3">
    <source>
        <dbReference type="Proteomes" id="UP001060275"/>
    </source>
</evidence>
<name>A0A9Q4APT3_9HYPH</name>
<feature type="domain" description="DUF6456" evidence="1">
    <location>
        <begin position="19"/>
        <end position="132"/>
    </location>
</feature>
<dbReference type="AlphaFoldDB" id="A0A9Q4APT3"/>
<dbReference type="Proteomes" id="UP001060275">
    <property type="component" value="Unassembled WGS sequence"/>
</dbReference>
<gene>
    <name evidence="2" type="ORF">NF348_12280</name>
</gene>
<evidence type="ECO:0000313" key="2">
    <source>
        <dbReference type="EMBL" id="MCP8887892.1"/>
    </source>
</evidence>
<evidence type="ECO:0000259" key="1">
    <source>
        <dbReference type="Pfam" id="PF20057"/>
    </source>
</evidence>
<comment type="caution">
    <text evidence="2">The sequence shown here is derived from an EMBL/GenBank/DDBJ whole genome shotgun (WGS) entry which is preliminary data.</text>
</comment>
<accession>A0A9Q4APT3</accession>
<dbReference type="InterPro" id="IPR045599">
    <property type="entry name" value="DUF6456"/>
</dbReference>
<dbReference type="Pfam" id="PF20057">
    <property type="entry name" value="DUF6456"/>
    <property type="match status" value="1"/>
</dbReference>
<organism evidence="2 3">
    <name type="scientific">Devosia ureilytica</name>
    <dbReference type="NCBI Taxonomy" id="2952754"/>
    <lineage>
        <taxon>Bacteria</taxon>
        <taxon>Pseudomonadati</taxon>
        <taxon>Pseudomonadota</taxon>
        <taxon>Alphaproteobacteria</taxon>
        <taxon>Hyphomicrobiales</taxon>
        <taxon>Devosiaceae</taxon>
        <taxon>Devosia</taxon>
    </lineage>
</organism>
<dbReference type="RefSeq" id="WP_254674978.1">
    <property type="nucleotide sequence ID" value="NZ_JAMWDU010000004.1"/>
</dbReference>